<dbReference type="PANTHER" id="PTHR38462:SF1">
    <property type="entry name" value="YPRB RIBONUCLEASE H-LIKE DOMAIN-CONTAINING PROTEIN"/>
    <property type="match status" value="1"/>
</dbReference>
<gene>
    <name evidence="3" type="ORF">NM961_18215</name>
</gene>
<dbReference type="InterPro" id="IPR038720">
    <property type="entry name" value="YprB_RNase_H-like_dom"/>
</dbReference>
<feature type="compositionally biased region" description="Low complexity" evidence="1">
    <location>
        <begin position="46"/>
        <end position="64"/>
    </location>
</feature>
<feature type="compositionally biased region" description="Low complexity" evidence="1">
    <location>
        <begin position="15"/>
        <end position="37"/>
    </location>
</feature>
<evidence type="ECO:0000313" key="3">
    <source>
        <dbReference type="EMBL" id="MCQ4166653.1"/>
    </source>
</evidence>
<sequence>MSALLEKLQRLRRQAGAVSAAGSRSAATAAQTPANAAVESLAGEGAEAVPRVAAESSSAASPLSPAKPAPGLPARSGAPVAAELQRLRRLLDLRPASELPPPRRAPSAAPLRGEEIAPGLYFVEQHFPDPGPAALLPPRWPQAEPVPCERFLCFDSETTGLAGGSGTRAFMLGAADWREGGLRVRQLYLSALSGEAAMLAEFARWIQPDSVLVSYNGRSYDAPLLAARYRLQRLPDPIKPCAHVDLLHPVRRAYRGRWENCRLATIERRLLQIVREDDLPGSEAPAAWRSWLRQGFSTNLLRVLEHNRQDVITLARLLRHMDQAASPDGWMQG</sequence>
<keyword evidence="4" id="KW-1185">Reference proteome</keyword>
<dbReference type="RefSeq" id="WP_255915841.1">
    <property type="nucleotide sequence ID" value="NZ_JANFQO010000019.1"/>
</dbReference>
<dbReference type="SUPFAM" id="SSF53098">
    <property type="entry name" value="Ribonuclease H-like"/>
    <property type="match status" value="1"/>
</dbReference>
<dbReference type="EMBL" id="JANFQO010000019">
    <property type="protein sequence ID" value="MCQ4166653.1"/>
    <property type="molecule type" value="Genomic_DNA"/>
</dbReference>
<feature type="region of interest" description="Disordered" evidence="1">
    <location>
        <begin position="15"/>
        <end position="78"/>
    </location>
</feature>
<proteinExistence type="predicted"/>
<organism evidence="3 4">
    <name type="scientific">Tahibacter harae</name>
    <dbReference type="NCBI Taxonomy" id="2963937"/>
    <lineage>
        <taxon>Bacteria</taxon>
        <taxon>Pseudomonadati</taxon>
        <taxon>Pseudomonadota</taxon>
        <taxon>Gammaproteobacteria</taxon>
        <taxon>Lysobacterales</taxon>
        <taxon>Rhodanobacteraceae</taxon>
        <taxon>Tahibacter</taxon>
    </lineage>
</organism>
<protein>
    <submittedName>
        <fullName evidence="3">Ribonuclease H-like domain-containing protein</fullName>
    </submittedName>
</protein>
<dbReference type="InterPro" id="IPR036397">
    <property type="entry name" value="RNaseH_sf"/>
</dbReference>
<reference evidence="3" key="1">
    <citation type="submission" date="2022-07" db="EMBL/GenBank/DDBJ databases">
        <title>Tahibacter sp., a new gammaproteobacterium isolated from the silt sample collected at pig farm.</title>
        <authorList>
            <person name="Chen H."/>
        </authorList>
    </citation>
    <scope>NUCLEOTIDE SEQUENCE</scope>
    <source>
        <strain evidence="3">P2K</strain>
    </source>
</reference>
<name>A0ABT1QWJ8_9GAMM</name>
<comment type="caution">
    <text evidence="3">The sequence shown here is derived from an EMBL/GenBank/DDBJ whole genome shotgun (WGS) entry which is preliminary data.</text>
</comment>
<evidence type="ECO:0000313" key="4">
    <source>
        <dbReference type="Proteomes" id="UP001165498"/>
    </source>
</evidence>
<evidence type="ECO:0000259" key="2">
    <source>
        <dbReference type="Pfam" id="PF13482"/>
    </source>
</evidence>
<dbReference type="Proteomes" id="UP001165498">
    <property type="component" value="Unassembled WGS sequence"/>
</dbReference>
<dbReference type="PANTHER" id="PTHR38462">
    <property type="entry name" value="EXONUCLEASE-LIKE PROTEIN"/>
    <property type="match status" value="1"/>
</dbReference>
<dbReference type="Gene3D" id="3.30.420.10">
    <property type="entry name" value="Ribonuclease H-like superfamily/Ribonuclease H"/>
    <property type="match status" value="1"/>
</dbReference>
<dbReference type="InterPro" id="IPR012337">
    <property type="entry name" value="RNaseH-like_sf"/>
</dbReference>
<accession>A0ABT1QWJ8</accession>
<dbReference type="Pfam" id="PF13482">
    <property type="entry name" value="RNase_H_2"/>
    <property type="match status" value="1"/>
</dbReference>
<evidence type="ECO:0000256" key="1">
    <source>
        <dbReference type="SAM" id="MobiDB-lite"/>
    </source>
</evidence>
<feature type="domain" description="YprB ribonuclease H-like" evidence="2">
    <location>
        <begin position="152"/>
        <end position="321"/>
    </location>
</feature>